<dbReference type="EMBL" id="CABPSE010000010">
    <property type="protein sequence ID" value="VVE18226.1"/>
    <property type="molecule type" value="Genomic_DNA"/>
</dbReference>
<keyword evidence="2" id="KW-0560">Oxidoreductase</keyword>
<accession>A0A5E4W3L3</accession>
<keyword evidence="5" id="KW-1185">Reference proteome</keyword>
<comment type="similarity">
    <text evidence="1">Belongs to the non-flavoprotein flavin reductase family.</text>
</comment>
<dbReference type="PANTHER" id="PTHR30466:SF11">
    <property type="entry name" value="FLAVIN-DEPENDENT MONOOXYGENASE, REDUCTASE SUBUNIT HSAB"/>
    <property type="match status" value="1"/>
</dbReference>
<evidence type="ECO:0000256" key="1">
    <source>
        <dbReference type="ARBA" id="ARBA00008898"/>
    </source>
</evidence>
<proteinExistence type="inferred from homology"/>
<dbReference type="GO" id="GO:0010181">
    <property type="term" value="F:FMN binding"/>
    <property type="evidence" value="ECO:0007669"/>
    <property type="project" value="InterPro"/>
</dbReference>
<dbReference type="InterPro" id="IPR012349">
    <property type="entry name" value="Split_barrel_FMN-bd"/>
</dbReference>
<gene>
    <name evidence="4" type="ORF">PCO31111_03018</name>
</gene>
<sequence length="176" mass="19218">MSQMSTDPQEPAEFDTRKFRQTLGHFATGVTIITARSGDRLAGVTANSFNSVSLDPPLILWSINKTSRSFPVFRDASHFAVNVLASDQIQLSNRFARSSDDKFAGVAAVEGLGGCKLFEGVSATFQCEHHSMVDAGDHWIFLGKVLTFKAENRSPLLYHQGGYSMVIPHPDLALSV</sequence>
<evidence type="ECO:0000313" key="5">
    <source>
        <dbReference type="Proteomes" id="UP000383971"/>
    </source>
</evidence>
<evidence type="ECO:0000259" key="3">
    <source>
        <dbReference type="SMART" id="SM00903"/>
    </source>
</evidence>
<dbReference type="GO" id="GO:0042602">
    <property type="term" value="F:riboflavin reductase (NADPH) activity"/>
    <property type="evidence" value="ECO:0007669"/>
    <property type="project" value="TreeGrafter"/>
</dbReference>
<keyword evidence="4" id="KW-0503">Monooxygenase</keyword>
<dbReference type="Pfam" id="PF01613">
    <property type="entry name" value="Flavin_Reduct"/>
    <property type="match status" value="1"/>
</dbReference>
<dbReference type="PANTHER" id="PTHR30466">
    <property type="entry name" value="FLAVIN REDUCTASE"/>
    <property type="match status" value="1"/>
</dbReference>
<dbReference type="InterPro" id="IPR050268">
    <property type="entry name" value="NADH-dep_flavin_reductase"/>
</dbReference>
<dbReference type="SMART" id="SM00903">
    <property type="entry name" value="Flavin_Reduct"/>
    <property type="match status" value="1"/>
</dbReference>
<dbReference type="Proteomes" id="UP000383971">
    <property type="component" value="Unassembled WGS sequence"/>
</dbReference>
<feature type="domain" description="Flavin reductase like" evidence="3">
    <location>
        <begin position="23"/>
        <end position="165"/>
    </location>
</feature>
<dbReference type="RefSeq" id="WP_174977237.1">
    <property type="nucleotide sequence ID" value="NZ_CABPSE010000010.1"/>
</dbReference>
<organism evidence="4 5">
    <name type="scientific">Pandoraea communis</name>
    <dbReference type="NCBI Taxonomy" id="2508297"/>
    <lineage>
        <taxon>Bacteria</taxon>
        <taxon>Pseudomonadati</taxon>
        <taxon>Pseudomonadota</taxon>
        <taxon>Betaproteobacteria</taxon>
        <taxon>Burkholderiales</taxon>
        <taxon>Burkholderiaceae</taxon>
        <taxon>Pandoraea</taxon>
    </lineage>
</organism>
<dbReference type="InterPro" id="IPR002563">
    <property type="entry name" value="Flavin_Rdtase-like_dom"/>
</dbReference>
<dbReference type="SUPFAM" id="SSF50475">
    <property type="entry name" value="FMN-binding split barrel"/>
    <property type="match status" value="1"/>
</dbReference>
<evidence type="ECO:0000313" key="4">
    <source>
        <dbReference type="EMBL" id="VVE18226.1"/>
    </source>
</evidence>
<evidence type="ECO:0000256" key="2">
    <source>
        <dbReference type="ARBA" id="ARBA00023002"/>
    </source>
</evidence>
<name>A0A5E4W3L3_9BURK</name>
<dbReference type="Gene3D" id="2.30.110.10">
    <property type="entry name" value="Electron Transport, Fmn-binding Protein, Chain A"/>
    <property type="match status" value="1"/>
</dbReference>
<protein>
    <submittedName>
        <fullName evidence="4">Nitrilotriacetate monooxygenase</fullName>
    </submittedName>
</protein>
<reference evidence="4 5" key="1">
    <citation type="submission" date="2019-08" db="EMBL/GenBank/DDBJ databases">
        <authorList>
            <person name="Peeters C."/>
        </authorList>
    </citation>
    <scope>NUCLEOTIDE SEQUENCE [LARGE SCALE GENOMIC DNA]</scope>
    <source>
        <strain evidence="4 5">LMG 31111</strain>
    </source>
</reference>
<dbReference type="GO" id="GO:0004497">
    <property type="term" value="F:monooxygenase activity"/>
    <property type="evidence" value="ECO:0007669"/>
    <property type="project" value="UniProtKB-KW"/>
</dbReference>
<dbReference type="AlphaFoldDB" id="A0A5E4W3L3"/>